<keyword evidence="4" id="KW-1185">Reference proteome</keyword>
<dbReference type="Pfam" id="PF10382">
    <property type="entry name" value="ZGRF1-like_N"/>
    <property type="match status" value="1"/>
</dbReference>
<dbReference type="EMBL" id="QLNQ01000001">
    <property type="protein sequence ID" value="RCK67574.1"/>
    <property type="molecule type" value="Genomic_DNA"/>
</dbReference>
<name>A0A367YP23_9ASCO</name>
<accession>A0A367YP23</accession>
<dbReference type="InterPro" id="IPR018838">
    <property type="entry name" value="ZGRF1-like_N"/>
</dbReference>
<gene>
    <name evidence="3" type="ORF">Cantr_02805</name>
</gene>
<dbReference type="OrthoDB" id="6513042at2759"/>
<sequence>MSTSQTTITSIIHEYEVLYTSRLTQKSKNWNDGKLKFYEFNRKIEIHNEDGNLIASDFYKTKPIESILTKLLCDDNEFKLPNANFLVQIQGKLRDFEREVNLRVKSDDSQGSQKTGSLGIKRRMTQDPFSMAVSKPAVSMQTPKRRVVNARTLVIKDVPPPQPVKRPVHSTPKVVKVINENSAKPVNEAVVRPVAKRSIGLPRTSTPAASKLQAKRLALSSRSANKPSAAKLKKSQVSKIVPRSLIEQVDCRIAKRSSIRILPRTATHYQHLYTRTSQIDSYQFREPNAGNLVASEVPAVKSANNKQDEPVKEIHLGEPRPTIVEPLTENLAMHEIDEEDDYRIRIVEDDEDDEVVEDEIEEQEDPEPLNYEADHDASQEDVDYEPLNSSSEISEPVQPSQLKAIERKSTTKLKELPNSSDSEFVIADSPDVHDVHLKQEKPFNISNKTVNDADMIYDLSEMEQDEKFDAMLEEMRKCQLALGDITNRRTKASKDYNVSAEFDLSTDSELEEI</sequence>
<feature type="domain" description="5'-3' DNA helicase ZGRF1-like N-terminal" evidence="2">
    <location>
        <begin position="12"/>
        <end position="100"/>
    </location>
</feature>
<reference evidence="3 4" key="1">
    <citation type="submission" date="2018-06" db="EMBL/GenBank/DDBJ databases">
        <title>Whole genome sequencing of Candida tropicalis (genome annotated by CSBL at Korea University).</title>
        <authorList>
            <person name="Ahn J."/>
        </authorList>
    </citation>
    <scope>NUCLEOTIDE SEQUENCE [LARGE SCALE GENOMIC DNA]</scope>
    <source>
        <strain evidence="3 4">ATCC 20962</strain>
    </source>
</reference>
<evidence type="ECO:0000313" key="3">
    <source>
        <dbReference type="EMBL" id="RCK67574.1"/>
    </source>
</evidence>
<comment type="caution">
    <text evidence="3">The sequence shown here is derived from an EMBL/GenBank/DDBJ whole genome shotgun (WGS) entry which is preliminary data.</text>
</comment>
<evidence type="ECO:0000313" key="4">
    <source>
        <dbReference type="Proteomes" id="UP000253472"/>
    </source>
</evidence>
<organism evidence="3 4">
    <name type="scientific">Candida viswanathii</name>
    <dbReference type="NCBI Taxonomy" id="5486"/>
    <lineage>
        <taxon>Eukaryota</taxon>
        <taxon>Fungi</taxon>
        <taxon>Dikarya</taxon>
        <taxon>Ascomycota</taxon>
        <taxon>Saccharomycotina</taxon>
        <taxon>Pichiomycetes</taxon>
        <taxon>Debaryomycetaceae</taxon>
        <taxon>Candida/Lodderomyces clade</taxon>
        <taxon>Candida</taxon>
    </lineage>
</organism>
<dbReference type="STRING" id="5486.A0A367YP23"/>
<feature type="region of interest" description="Disordered" evidence="1">
    <location>
        <begin position="349"/>
        <end position="402"/>
    </location>
</feature>
<evidence type="ECO:0000256" key="1">
    <source>
        <dbReference type="SAM" id="MobiDB-lite"/>
    </source>
</evidence>
<evidence type="ECO:0000259" key="2">
    <source>
        <dbReference type="Pfam" id="PF10382"/>
    </source>
</evidence>
<dbReference type="Proteomes" id="UP000253472">
    <property type="component" value="Unassembled WGS sequence"/>
</dbReference>
<dbReference type="AlphaFoldDB" id="A0A367YP23"/>
<proteinExistence type="predicted"/>
<feature type="compositionally biased region" description="Acidic residues" evidence="1">
    <location>
        <begin position="349"/>
        <end position="367"/>
    </location>
</feature>
<feature type="compositionally biased region" description="Polar residues" evidence="1">
    <location>
        <begin position="387"/>
        <end position="401"/>
    </location>
</feature>
<protein>
    <recommendedName>
        <fullName evidence="2">5'-3' DNA helicase ZGRF1-like N-terminal domain-containing protein</fullName>
    </recommendedName>
</protein>